<accession>A0ABT3L1X8</accession>
<proteinExistence type="predicted"/>
<feature type="compositionally biased region" description="Low complexity" evidence="1">
    <location>
        <begin position="96"/>
        <end position="111"/>
    </location>
</feature>
<feature type="region of interest" description="Disordered" evidence="1">
    <location>
        <begin position="60"/>
        <end position="140"/>
    </location>
</feature>
<dbReference type="EMBL" id="JAIHOM010000015">
    <property type="protein sequence ID" value="MCW6035503.1"/>
    <property type="molecule type" value="Genomic_DNA"/>
</dbReference>
<evidence type="ECO:0000313" key="3">
    <source>
        <dbReference type="Proteomes" id="UP001526426"/>
    </source>
</evidence>
<evidence type="ECO:0000313" key="2">
    <source>
        <dbReference type="EMBL" id="MCW6035503.1"/>
    </source>
</evidence>
<evidence type="ECO:0000256" key="1">
    <source>
        <dbReference type="SAM" id="MobiDB-lite"/>
    </source>
</evidence>
<dbReference type="RefSeq" id="WP_265263194.1">
    <property type="nucleotide sequence ID" value="NZ_JAIHOM010000015.1"/>
</dbReference>
<dbReference type="Proteomes" id="UP001526426">
    <property type="component" value="Unassembled WGS sequence"/>
</dbReference>
<evidence type="ECO:0008006" key="4">
    <source>
        <dbReference type="Google" id="ProtNLM"/>
    </source>
</evidence>
<protein>
    <recommendedName>
        <fullName evidence="4">Sel1 repeat family protein</fullName>
    </recommendedName>
</protein>
<sequence>MSYWVWLARMALFGLLGIGGTWFMVRSVPLDSATTSPAGSAIAINPEYFLPSGYDPSQSYQPTANIPALPTLPMSRLDSLRPPEDYEALETEGEETPTNSPTPQNSNRPTSNTPPPPTADQQAAYRQGGEDLESNPNFDINDSVTRHSRLFATPISLGMLAIGVAEGNYRVFAEQGTLYVEQTPNYFGHVDPGNLSWGQRVTNFGPCSDQGRSGGDISLAEKMCLARSLERLPTNLTDLNAAGINPDQDIEALLNTADLYNQASPIHSRLFPYALAIAYRAGLQGTEAMAWARTASFYVNGNQQLDLQRGRNVASGLLGICSREGRAVTEWECVHMDQMRRTKAIRRVLDLYAQVYQSN</sequence>
<keyword evidence="3" id="KW-1185">Reference proteome</keyword>
<organism evidence="2 3">
    <name type="scientific">Spirulina subsalsa FACHB-351</name>
    <dbReference type="NCBI Taxonomy" id="234711"/>
    <lineage>
        <taxon>Bacteria</taxon>
        <taxon>Bacillati</taxon>
        <taxon>Cyanobacteriota</taxon>
        <taxon>Cyanophyceae</taxon>
        <taxon>Spirulinales</taxon>
        <taxon>Spirulinaceae</taxon>
        <taxon>Spirulina</taxon>
    </lineage>
</organism>
<feature type="compositionally biased region" description="Acidic residues" evidence="1">
    <location>
        <begin position="85"/>
        <end position="95"/>
    </location>
</feature>
<reference evidence="2 3" key="1">
    <citation type="submission" date="2021-08" db="EMBL/GenBank/DDBJ databases">
        <title>Draft genome sequence of Spirulina subsalsa with high tolerance to salinity and hype-accumulation of phycocyanin.</title>
        <authorList>
            <person name="Pei H."/>
            <person name="Jiang L."/>
        </authorList>
    </citation>
    <scope>NUCLEOTIDE SEQUENCE [LARGE SCALE GENOMIC DNA]</scope>
    <source>
        <strain evidence="2 3">FACHB-351</strain>
    </source>
</reference>
<name>A0ABT3L1X8_9CYAN</name>
<gene>
    <name evidence="2" type="ORF">K4A83_04335</name>
</gene>
<comment type="caution">
    <text evidence="2">The sequence shown here is derived from an EMBL/GenBank/DDBJ whole genome shotgun (WGS) entry which is preliminary data.</text>
</comment>